<name>Q1YUT3_9GAMM</name>
<dbReference type="PANTHER" id="PTHR43771:SF2">
    <property type="entry name" value="PHOSPHOMANNOMUTASE_PHOSPHOGLUCOMUTASE"/>
    <property type="match status" value="1"/>
</dbReference>
<dbReference type="Pfam" id="PF00408">
    <property type="entry name" value="PGM_PMM_IV"/>
    <property type="match status" value="1"/>
</dbReference>
<evidence type="ECO:0000256" key="7">
    <source>
        <dbReference type="ARBA" id="ARBA00022723"/>
    </source>
</evidence>
<evidence type="ECO:0000313" key="15">
    <source>
        <dbReference type="EMBL" id="EAS47975.1"/>
    </source>
</evidence>
<dbReference type="PRINTS" id="PR00509">
    <property type="entry name" value="PGMPMM"/>
</dbReference>
<keyword evidence="6" id="KW-0597">Phosphoprotein</keyword>
<dbReference type="Pfam" id="PF02878">
    <property type="entry name" value="PGM_PMM_I"/>
    <property type="match status" value="1"/>
</dbReference>
<evidence type="ECO:0000256" key="8">
    <source>
        <dbReference type="ARBA" id="ARBA00022842"/>
    </source>
</evidence>
<dbReference type="STRING" id="314287.GB2207_09201"/>
<evidence type="ECO:0000256" key="5">
    <source>
        <dbReference type="ARBA" id="ARBA00012730"/>
    </source>
</evidence>
<dbReference type="eggNOG" id="COG1109">
    <property type="taxonomic scope" value="Bacteria"/>
</dbReference>
<evidence type="ECO:0000256" key="10">
    <source>
        <dbReference type="RuleBase" id="RU004326"/>
    </source>
</evidence>
<dbReference type="InterPro" id="IPR005843">
    <property type="entry name" value="A-D-PHexomutase_C"/>
</dbReference>
<dbReference type="CDD" id="cd03089">
    <property type="entry name" value="PMM_PGM"/>
    <property type="match status" value="1"/>
</dbReference>
<dbReference type="InterPro" id="IPR016066">
    <property type="entry name" value="A-D-PHexomutase_CS"/>
</dbReference>
<proteinExistence type="inferred from homology"/>
<comment type="caution">
    <text evidence="15">The sequence shown here is derived from an EMBL/GenBank/DDBJ whole genome shotgun (WGS) entry which is preliminary data.</text>
</comment>
<feature type="domain" description="Alpha-D-phosphohexomutase alpha/beta/alpha" evidence="12">
    <location>
        <begin position="19"/>
        <end position="132"/>
    </location>
</feature>
<comment type="similarity">
    <text evidence="4 10">Belongs to the phosphohexose mutase family.</text>
</comment>
<dbReference type="Gene3D" id="3.30.310.50">
    <property type="entry name" value="Alpha-D-phosphohexomutase, C-terminal domain"/>
    <property type="match status" value="1"/>
</dbReference>
<sequence>MDLVKERQHIRSADIPELVFRDYDIRGLADSEINSHFARRLGQALGALIGETAEHSVYVGRDARLSSTGLAAALKEGLMACGCNVIDLGEVTTPALNFAVHHGGQSGNGIMVTASHNPATYNGFKIILQHQVISGEMLQQLIPTMRDGKPHSNQQARNSGSLVETDIVSQYVDHIVNISNLSRTFKLVIDGANSVPGPIATQLFDRLGCLAFPLYCDIDGSFPNHSPNPADEKNLVDLQRHVTEQQAELGLAFDGDGDRVVVITGRGRIVWPDQLMMIFARDVLAQHPGADIVFDVKSSSRLADIIRHHGGNPVMCKTGHAHVRKQVHDNNSPLGGEFSGHIFFNDRWRGFDDGLYAAVRLLEILCERQQTLDQVIDELETSVSTAEILLPVREDEKFELMRTLSAGCQFPQAHIICLDGLRVEYPTAWGLIRASNTSANLTLRFEADDEQAMAEIKTAFRRELSPFINNIKEYI</sequence>
<protein>
    <recommendedName>
        <fullName evidence="5">phosphomannomutase</fullName>
        <ecNumber evidence="5">5.4.2.8</ecNumber>
    </recommendedName>
</protein>
<comment type="pathway">
    <text evidence="3">Nucleotide-sugar biosynthesis; GDP-alpha-D-mannose biosynthesis; alpha-D-mannose 1-phosphate from D-fructose 6-phosphate: step 2/2.</text>
</comment>
<dbReference type="InterPro" id="IPR016055">
    <property type="entry name" value="A-D-PHexomutase_a/b/a-I/II/III"/>
</dbReference>
<dbReference type="GO" id="GO:0005975">
    <property type="term" value="P:carbohydrate metabolic process"/>
    <property type="evidence" value="ECO:0007669"/>
    <property type="project" value="InterPro"/>
</dbReference>
<dbReference type="EMBL" id="AAPI01000001">
    <property type="protein sequence ID" value="EAS47975.1"/>
    <property type="molecule type" value="Genomic_DNA"/>
</dbReference>
<evidence type="ECO:0000259" key="13">
    <source>
        <dbReference type="Pfam" id="PF02879"/>
    </source>
</evidence>
<feature type="domain" description="Alpha-D-phosphohexomutase alpha/beta/alpha" evidence="14">
    <location>
        <begin position="272"/>
        <end position="379"/>
    </location>
</feature>
<evidence type="ECO:0000256" key="2">
    <source>
        <dbReference type="ARBA" id="ARBA00001946"/>
    </source>
</evidence>
<dbReference type="Pfam" id="PF02880">
    <property type="entry name" value="PGM_PMM_III"/>
    <property type="match status" value="1"/>
</dbReference>
<dbReference type="HOGENOM" id="CLU_016950_9_1_6"/>
<dbReference type="EC" id="5.4.2.8" evidence="5"/>
<reference evidence="15 16" key="1">
    <citation type="submission" date="2006-03" db="EMBL/GenBank/DDBJ databases">
        <authorList>
            <person name="Giovannoni S.J."/>
            <person name="Cho J.-C."/>
            <person name="Ferriera S."/>
            <person name="Johnson J."/>
            <person name="Kravitz S."/>
            <person name="Halpern A."/>
            <person name="Remington K."/>
            <person name="Beeson K."/>
            <person name="Tran B."/>
            <person name="Rogers Y.-H."/>
            <person name="Friedman R."/>
            <person name="Venter J.C."/>
        </authorList>
    </citation>
    <scope>NUCLEOTIDE SEQUENCE [LARGE SCALE GENOMIC DNA]</scope>
    <source>
        <strain evidence="15 16">HTCC2207</strain>
    </source>
</reference>
<dbReference type="Pfam" id="PF02879">
    <property type="entry name" value="PGM_PMM_II"/>
    <property type="match status" value="1"/>
</dbReference>
<dbReference type="GO" id="GO:0000287">
    <property type="term" value="F:magnesium ion binding"/>
    <property type="evidence" value="ECO:0007669"/>
    <property type="project" value="InterPro"/>
</dbReference>
<gene>
    <name evidence="15" type="ORF">GB2207_09201</name>
</gene>
<dbReference type="PROSITE" id="PS00710">
    <property type="entry name" value="PGM_PMM"/>
    <property type="match status" value="1"/>
</dbReference>
<organism evidence="15 16">
    <name type="scientific">gamma proteobacterium HTCC2207</name>
    <dbReference type="NCBI Taxonomy" id="314287"/>
    <lineage>
        <taxon>Bacteria</taxon>
        <taxon>Pseudomonadati</taxon>
        <taxon>Pseudomonadota</taxon>
        <taxon>Gammaproteobacteria</taxon>
        <taxon>Cellvibrionales</taxon>
        <taxon>Porticoccaceae</taxon>
        <taxon>SAR92 clade</taxon>
    </lineage>
</organism>
<dbReference type="Gene3D" id="3.40.120.10">
    <property type="entry name" value="Alpha-D-Glucose-1,6-Bisphosphate, subunit A, domain 3"/>
    <property type="match status" value="3"/>
</dbReference>
<dbReference type="PANTHER" id="PTHR43771">
    <property type="entry name" value="PHOSPHOMANNOMUTASE"/>
    <property type="match status" value="1"/>
</dbReference>
<keyword evidence="8 10" id="KW-0460">Magnesium</keyword>
<dbReference type="SUPFAM" id="SSF55957">
    <property type="entry name" value="Phosphoglucomutase, C-terminal domain"/>
    <property type="match status" value="1"/>
</dbReference>
<evidence type="ECO:0000256" key="3">
    <source>
        <dbReference type="ARBA" id="ARBA00004699"/>
    </source>
</evidence>
<dbReference type="OrthoDB" id="9803322at2"/>
<accession>Q1YUT3</accession>
<keyword evidence="9" id="KW-0413">Isomerase</keyword>
<evidence type="ECO:0000313" key="16">
    <source>
        <dbReference type="Proteomes" id="UP000005555"/>
    </source>
</evidence>
<evidence type="ECO:0000256" key="1">
    <source>
        <dbReference type="ARBA" id="ARBA00000586"/>
    </source>
</evidence>
<feature type="domain" description="Alpha-D-phosphohexomutase C-terminal" evidence="11">
    <location>
        <begin position="417"/>
        <end position="462"/>
    </location>
</feature>
<dbReference type="InterPro" id="IPR005841">
    <property type="entry name" value="Alpha-D-phosphohexomutase_SF"/>
</dbReference>
<evidence type="ECO:0000256" key="9">
    <source>
        <dbReference type="ARBA" id="ARBA00023235"/>
    </source>
</evidence>
<evidence type="ECO:0000256" key="4">
    <source>
        <dbReference type="ARBA" id="ARBA00010231"/>
    </source>
</evidence>
<dbReference type="InterPro" id="IPR005846">
    <property type="entry name" value="A-D-PHexomutase_a/b/a-III"/>
</dbReference>
<evidence type="ECO:0000259" key="14">
    <source>
        <dbReference type="Pfam" id="PF02880"/>
    </source>
</evidence>
<evidence type="ECO:0000259" key="12">
    <source>
        <dbReference type="Pfam" id="PF02878"/>
    </source>
</evidence>
<comment type="cofactor">
    <cofactor evidence="2">
        <name>Mg(2+)</name>
        <dbReference type="ChEBI" id="CHEBI:18420"/>
    </cofactor>
</comment>
<keyword evidence="7 10" id="KW-0479">Metal-binding</keyword>
<comment type="catalytic activity">
    <reaction evidence="1">
        <text>alpha-D-mannose 1-phosphate = D-mannose 6-phosphate</text>
        <dbReference type="Rhea" id="RHEA:11140"/>
        <dbReference type="ChEBI" id="CHEBI:58409"/>
        <dbReference type="ChEBI" id="CHEBI:58735"/>
        <dbReference type="EC" id="5.4.2.8"/>
    </reaction>
</comment>
<dbReference type="GO" id="GO:0004615">
    <property type="term" value="F:phosphomannomutase activity"/>
    <property type="evidence" value="ECO:0007669"/>
    <property type="project" value="UniProtKB-EC"/>
</dbReference>
<dbReference type="SUPFAM" id="SSF53738">
    <property type="entry name" value="Phosphoglucomutase, first 3 domains"/>
    <property type="match status" value="3"/>
</dbReference>
<evidence type="ECO:0000256" key="6">
    <source>
        <dbReference type="ARBA" id="ARBA00022553"/>
    </source>
</evidence>
<dbReference type="InterPro" id="IPR005844">
    <property type="entry name" value="A-D-PHexomutase_a/b/a-I"/>
</dbReference>
<dbReference type="AlphaFoldDB" id="Q1YUT3"/>
<feature type="domain" description="Alpha-D-phosphohexomutase alpha/beta/alpha" evidence="13">
    <location>
        <begin position="170"/>
        <end position="267"/>
    </location>
</feature>
<dbReference type="Proteomes" id="UP000005555">
    <property type="component" value="Unassembled WGS sequence"/>
</dbReference>
<dbReference type="InterPro" id="IPR036900">
    <property type="entry name" value="A-D-PHexomutase_C_sf"/>
</dbReference>
<evidence type="ECO:0000259" key="11">
    <source>
        <dbReference type="Pfam" id="PF00408"/>
    </source>
</evidence>
<dbReference type="InterPro" id="IPR005845">
    <property type="entry name" value="A-D-PHexomutase_a/b/a-II"/>
</dbReference>
<keyword evidence="16" id="KW-1185">Reference proteome</keyword>